<reference evidence="1 2" key="2">
    <citation type="submission" date="2018-11" db="EMBL/GenBank/DDBJ databases">
        <authorList>
            <consortium name="Pathogen Informatics"/>
        </authorList>
    </citation>
    <scope>NUCLEOTIDE SEQUENCE [LARGE SCALE GENOMIC DNA]</scope>
    <source>
        <strain evidence="1 2">MHpl1</strain>
    </source>
</reference>
<dbReference type="AlphaFoldDB" id="A0A0N4WZ77"/>
<dbReference type="Proteomes" id="UP000268014">
    <property type="component" value="Unassembled WGS sequence"/>
</dbReference>
<evidence type="ECO:0000313" key="1">
    <source>
        <dbReference type="EMBL" id="VDO63997.1"/>
    </source>
</evidence>
<dbReference type="EMBL" id="UZAF01019832">
    <property type="protein sequence ID" value="VDO63997.1"/>
    <property type="molecule type" value="Genomic_DNA"/>
</dbReference>
<keyword evidence="2" id="KW-1185">Reference proteome</keyword>
<name>A0A0N4WZ77_HAEPC</name>
<dbReference type="WBParaSite" id="HPLM_0001722801-mRNA-1">
    <property type="protein sequence ID" value="HPLM_0001722801-mRNA-1"/>
    <property type="gene ID" value="HPLM_0001722801"/>
</dbReference>
<sequence length="236" mass="26726">MIAEHLQKLKKITGCLDIVGVEFSMSGKFDQPNFEELDLTNLTEIDYVAALCENVFALNITKNKYLRRIDFNENLILNGHFLCHFNLRSTIMVGCSVNNVANVELSRNLIFELTDLTRDIYIMLEINFTSNFLTSVQNLLCFADCLPEDPTEKLRNCTGLIGPVHLGSLSPTLYNLLINKTIKRIHGQFIMMSTDITDLEAYGNLTIIAHNSECLKIVLTPNYFIRLLLCTQPAVT</sequence>
<evidence type="ECO:0000313" key="3">
    <source>
        <dbReference type="WBParaSite" id="HPLM_0001722801-mRNA-1"/>
    </source>
</evidence>
<dbReference type="SUPFAM" id="SSF52058">
    <property type="entry name" value="L domain-like"/>
    <property type="match status" value="2"/>
</dbReference>
<organism evidence="3">
    <name type="scientific">Haemonchus placei</name>
    <name type="common">Barber's pole worm</name>
    <dbReference type="NCBI Taxonomy" id="6290"/>
    <lineage>
        <taxon>Eukaryota</taxon>
        <taxon>Metazoa</taxon>
        <taxon>Ecdysozoa</taxon>
        <taxon>Nematoda</taxon>
        <taxon>Chromadorea</taxon>
        <taxon>Rhabditida</taxon>
        <taxon>Rhabditina</taxon>
        <taxon>Rhabditomorpha</taxon>
        <taxon>Strongyloidea</taxon>
        <taxon>Trichostrongylidae</taxon>
        <taxon>Haemonchus</taxon>
    </lineage>
</organism>
<gene>
    <name evidence="1" type="ORF">HPLM_LOCUS17220</name>
</gene>
<evidence type="ECO:0000313" key="2">
    <source>
        <dbReference type="Proteomes" id="UP000268014"/>
    </source>
</evidence>
<proteinExistence type="predicted"/>
<accession>A0A0N4WZ77</accession>
<protein>
    <submittedName>
        <fullName evidence="3">Recep_L_domain domain-containing protein</fullName>
    </submittedName>
</protein>
<reference evidence="3" key="1">
    <citation type="submission" date="2017-02" db="UniProtKB">
        <authorList>
            <consortium name="WormBaseParasite"/>
        </authorList>
    </citation>
    <scope>IDENTIFICATION</scope>
</reference>